<dbReference type="OrthoDB" id="9108754at2"/>
<evidence type="ECO:0000313" key="1">
    <source>
        <dbReference type="EMBL" id="SEA83680.1"/>
    </source>
</evidence>
<dbReference type="EMBL" id="FNRQ01000003">
    <property type="protein sequence ID" value="SEA83680.1"/>
    <property type="molecule type" value="Genomic_DNA"/>
</dbReference>
<evidence type="ECO:0008006" key="3">
    <source>
        <dbReference type="Google" id="ProtNLM"/>
    </source>
</evidence>
<keyword evidence="2" id="KW-1185">Reference proteome</keyword>
<organism evidence="1 2">
    <name type="scientific">Paraburkholderia sartisoli</name>
    <dbReference type="NCBI Taxonomy" id="83784"/>
    <lineage>
        <taxon>Bacteria</taxon>
        <taxon>Pseudomonadati</taxon>
        <taxon>Pseudomonadota</taxon>
        <taxon>Betaproteobacteria</taxon>
        <taxon>Burkholderiales</taxon>
        <taxon>Burkholderiaceae</taxon>
        <taxon>Paraburkholderia</taxon>
    </lineage>
</organism>
<gene>
    <name evidence="1" type="ORF">SAMN05192564_103321</name>
</gene>
<dbReference type="AlphaFoldDB" id="A0A1H4EGH4"/>
<dbReference type="Proteomes" id="UP000198638">
    <property type="component" value="Unassembled WGS sequence"/>
</dbReference>
<reference evidence="2" key="1">
    <citation type="submission" date="2016-10" db="EMBL/GenBank/DDBJ databases">
        <authorList>
            <person name="Varghese N."/>
            <person name="Submissions S."/>
        </authorList>
    </citation>
    <scope>NUCLEOTIDE SEQUENCE [LARGE SCALE GENOMIC DNA]</scope>
    <source>
        <strain evidence="2">LMG 24000</strain>
    </source>
</reference>
<proteinExistence type="predicted"/>
<protein>
    <recommendedName>
        <fullName evidence="3">Transposase</fullName>
    </recommendedName>
</protein>
<accession>A0A1H4EGH4</accession>
<evidence type="ECO:0000313" key="2">
    <source>
        <dbReference type="Proteomes" id="UP000198638"/>
    </source>
</evidence>
<sequence>MHMKTKGPAQRVHASHVVEAELAHLEWATRQPVDRTLSPDYWQRRVLAVKCRFELTPQQGQRVEVILKRIEATLQRLDNRPR</sequence>
<name>A0A1H4EGH4_9BURK</name>